<dbReference type="RefSeq" id="WP_319961975.1">
    <property type="nucleotide sequence ID" value="NZ_JAXARY010000012.1"/>
</dbReference>
<gene>
    <name evidence="1" type="ORF">QLH52_14050</name>
</gene>
<evidence type="ECO:0008006" key="3">
    <source>
        <dbReference type="Google" id="ProtNLM"/>
    </source>
</evidence>
<keyword evidence="2" id="KW-1185">Reference proteome</keyword>
<evidence type="ECO:0000313" key="1">
    <source>
        <dbReference type="EMBL" id="MDX8128411.1"/>
    </source>
</evidence>
<sequence>MEDTIIEKYIKALVSLKEDEFTKNILKPLFEAMGYERVDFNGGPYERGRDLIAQRRIPPRTEMYTVYVQSKKIGDIQNCSEVAKLTQLIHQLRQCCTTGVIDFEGRKIYPNEVFLACPEKISSRLKEEIDSQLFNEKIKVIPLDGPLIISYIKEFKPDILSLLTNIEDKLRVNNFEPGNKELLNALKSTNKTKIDNFYSDLSFFVGSFDSNLLLHLKTTFKESNLIIPIEKWTTFKEATIEILNTHDIKLITESFSELDANFNKHKSSFESEENNANILKKKNIVDQINDLTNKAELEIKALEAMLKREANPLNRKISHEEESDRDGILASLKASLANKTKIEIKTKNSKTSFHSGVYNIATVLNKRVSLEQETVSINKKIIQPPFYQATIDTTAFTEKVNQYKFNYLEGVRLINAKKMTAAKLKLFLTETQKTLSLMSKLKEPEFLLSSLIDFQYEEDTQDRVSISPHDVFSTRHDIAVYGGAGVGKTTTLEVYSNITAKHKPNNLIYIPLNRISDEFKKIINTSQGQKIFDKDLVIKLILLSKGLSISNEHVEDTKRILS</sequence>
<dbReference type="EMBL" id="JAXARY010000012">
    <property type="protein sequence ID" value="MDX8128411.1"/>
    <property type="molecule type" value="Genomic_DNA"/>
</dbReference>
<comment type="caution">
    <text evidence="1">The sequence shown here is derived from an EMBL/GenBank/DDBJ whole genome shotgun (WGS) entry which is preliminary data.</text>
</comment>
<proteinExistence type="predicted"/>
<evidence type="ECO:0000313" key="2">
    <source>
        <dbReference type="Proteomes" id="UP001284537"/>
    </source>
</evidence>
<organism evidence="1 2">
    <name type="scientific">Methylomonas defluvii</name>
    <dbReference type="NCBI Taxonomy" id="3045149"/>
    <lineage>
        <taxon>Bacteria</taxon>
        <taxon>Pseudomonadati</taxon>
        <taxon>Pseudomonadota</taxon>
        <taxon>Gammaproteobacteria</taxon>
        <taxon>Methylococcales</taxon>
        <taxon>Methylococcaceae</taxon>
        <taxon>Methylomonas</taxon>
    </lineage>
</organism>
<accession>A0ABU4UGV4</accession>
<reference evidence="1 2" key="1">
    <citation type="submission" date="2023-11" db="EMBL/GenBank/DDBJ databases">
        <authorList>
            <person name="Ouyang M.-Y."/>
        </authorList>
    </citation>
    <scope>NUCLEOTIDE SEQUENCE [LARGE SCALE GENOMIC DNA]</scope>
    <source>
        <strain evidence="1 2">OY6</strain>
    </source>
</reference>
<dbReference type="Proteomes" id="UP001284537">
    <property type="component" value="Unassembled WGS sequence"/>
</dbReference>
<name>A0ABU4UGV4_9GAMM</name>
<protein>
    <recommendedName>
        <fullName evidence="3">Restriction endonuclease</fullName>
    </recommendedName>
</protein>